<evidence type="ECO:0000313" key="1">
    <source>
        <dbReference type="EMBL" id="GFP97162.1"/>
    </source>
</evidence>
<keyword evidence="1" id="KW-0687">Ribonucleoprotein</keyword>
<gene>
    <name evidence="1" type="ORF">PHJA_001860300</name>
</gene>
<keyword evidence="1" id="KW-0689">Ribosomal protein</keyword>
<name>A0A830CFS6_9LAMI</name>
<keyword evidence="2" id="KW-1185">Reference proteome</keyword>
<organism evidence="1 2">
    <name type="scientific">Phtheirospermum japonicum</name>
    <dbReference type="NCBI Taxonomy" id="374723"/>
    <lineage>
        <taxon>Eukaryota</taxon>
        <taxon>Viridiplantae</taxon>
        <taxon>Streptophyta</taxon>
        <taxon>Embryophyta</taxon>
        <taxon>Tracheophyta</taxon>
        <taxon>Spermatophyta</taxon>
        <taxon>Magnoliopsida</taxon>
        <taxon>eudicotyledons</taxon>
        <taxon>Gunneridae</taxon>
        <taxon>Pentapetalae</taxon>
        <taxon>asterids</taxon>
        <taxon>lamiids</taxon>
        <taxon>Lamiales</taxon>
        <taxon>Orobanchaceae</taxon>
        <taxon>Orobanchaceae incertae sedis</taxon>
        <taxon>Phtheirospermum</taxon>
    </lineage>
</organism>
<comment type="caution">
    <text evidence="1">The sequence shown here is derived from an EMBL/GenBank/DDBJ whole genome shotgun (WGS) entry which is preliminary data.</text>
</comment>
<evidence type="ECO:0000313" key="2">
    <source>
        <dbReference type="Proteomes" id="UP000653305"/>
    </source>
</evidence>
<sequence length="54" mass="6041">MFSPKQDTLCGPLVSGVMKRLLAMLRSEVTRQCNSLRGASLVLEFSTGSQRRRQ</sequence>
<proteinExistence type="predicted"/>
<accession>A0A830CFS6</accession>
<dbReference type="GO" id="GO:0005840">
    <property type="term" value="C:ribosome"/>
    <property type="evidence" value="ECO:0007669"/>
    <property type="project" value="UniProtKB-KW"/>
</dbReference>
<protein>
    <submittedName>
        <fullName evidence="1">60S ribosomal protein l11</fullName>
    </submittedName>
</protein>
<dbReference type="EMBL" id="BMAC01000475">
    <property type="protein sequence ID" value="GFP97162.1"/>
    <property type="molecule type" value="Genomic_DNA"/>
</dbReference>
<reference evidence="1" key="1">
    <citation type="submission" date="2020-07" db="EMBL/GenBank/DDBJ databases">
        <title>Ethylene signaling mediates host invasion by parasitic plants.</title>
        <authorList>
            <person name="Yoshida S."/>
        </authorList>
    </citation>
    <scope>NUCLEOTIDE SEQUENCE</scope>
    <source>
        <strain evidence="1">Okayama</strain>
    </source>
</reference>
<dbReference type="AlphaFoldDB" id="A0A830CFS6"/>
<dbReference type="Proteomes" id="UP000653305">
    <property type="component" value="Unassembled WGS sequence"/>
</dbReference>